<comment type="caution">
    <text evidence="1">The sequence shown here is derived from an EMBL/GenBank/DDBJ whole genome shotgun (WGS) entry which is preliminary data.</text>
</comment>
<dbReference type="OrthoDB" id="798985at2"/>
<protein>
    <submittedName>
        <fullName evidence="1">Uncharacterized protein</fullName>
    </submittedName>
</protein>
<sequence>MKKNENIKKVAVAAPQLHRLKVTLKIGSWKKYFDSNYVNTIIAMALNDFDDKIFFFINGYLITSQNLYLVVQTTEKSVDEMVSKIEAKIIHLLKNNPQKLKENRNEISFIADDESLFYAARKPLFKIYPLENDHLIKLITGKKVKLSYFDQNLENLKTMIHNHPFCSAIHYLGGIGPVKVTSFKDQIDSEE</sequence>
<reference evidence="1 2" key="1">
    <citation type="submission" date="2014-12" db="EMBL/GenBank/DDBJ databases">
        <title>Genome sequence of Flavobacterium anhuiense RCM74.</title>
        <authorList>
            <person name="Kim J.F."/>
            <person name="Song J.Y."/>
            <person name="Kwak M.-J."/>
            <person name="Lee S.-W."/>
        </authorList>
    </citation>
    <scope>NUCLEOTIDE SEQUENCE [LARGE SCALE GENOMIC DNA]</scope>
    <source>
        <strain evidence="1 2">RCM74</strain>
    </source>
</reference>
<dbReference type="Proteomes" id="UP000290433">
    <property type="component" value="Unassembled WGS sequence"/>
</dbReference>
<dbReference type="EMBL" id="JUIV01000015">
    <property type="protein sequence ID" value="RYJ37522.1"/>
    <property type="molecule type" value="Genomic_DNA"/>
</dbReference>
<evidence type="ECO:0000313" key="2">
    <source>
        <dbReference type="Proteomes" id="UP000290433"/>
    </source>
</evidence>
<gene>
    <name evidence="1" type="ORF">NU08_3514</name>
</gene>
<dbReference type="AlphaFoldDB" id="A0A444VUZ8"/>
<evidence type="ECO:0000313" key="1">
    <source>
        <dbReference type="EMBL" id="RYJ37522.1"/>
    </source>
</evidence>
<accession>A0A444VUZ8</accession>
<organism evidence="1 2">
    <name type="scientific">Flavobacterium anhuiense</name>
    <dbReference type="NCBI Taxonomy" id="459526"/>
    <lineage>
        <taxon>Bacteria</taxon>
        <taxon>Pseudomonadati</taxon>
        <taxon>Bacteroidota</taxon>
        <taxon>Flavobacteriia</taxon>
        <taxon>Flavobacteriales</taxon>
        <taxon>Flavobacteriaceae</taxon>
        <taxon>Flavobacterium</taxon>
    </lineage>
</organism>
<name>A0A444VUZ8_9FLAO</name>
<dbReference type="RefSeq" id="WP_129748285.1">
    <property type="nucleotide sequence ID" value="NZ_JUIV01000015.1"/>
</dbReference>
<proteinExistence type="predicted"/>